<reference evidence="1" key="2">
    <citation type="journal article" date="2015" name="Data Brief">
        <title>Shoot transcriptome of the giant reed, Arundo donax.</title>
        <authorList>
            <person name="Barrero R.A."/>
            <person name="Guerrero F.D."/>
            <person name="Moolhuijzen P."/>
            <person name="Goolsby J.A."/>
            <person name="Tidwell J."/>
            <person name="Bellgard S.E."/>
            <person name="Bellgard M.I."/>
        </authorList>
    </citation>
    <scope>NUCLEOTIDE SEQUENCE</scope>
    <source>
        <tissue evidence="1">Shoot tissue taken approximately 20 cm above the soil surface</tissue>
    </source>
</reference>
<reference evidence="1" key="1">
    <citation type="submission" date="2014-09" db="EMBL/GenBank/DDBJ databases">
        <authorList>
            <person name="Magalhaes I.L.F."/>
            <person name="Oliveira U."/>
            <person name="Santos F.R."/>
            <person name="Vidigal T.H.D.A."/>
            <person name="Brescovit A.D."/>
            <person name="Santos A.J."/>
        </authorList>
    </citation>
    <scope>NUCLEOTIDE SEQUENCE</scope>
    <source>
        <tissue evidence="1">Shoot tissue taken approximately 20 cm above the soil surface</tissue>
    </source>
</reference>
<accession>A0A0A8ZKD8</accession>
<evidence type="ECO:0000313" key="1">
    <source>
        <dbReference type="EMBL" id="JAD38113.1"/>
    </source>
</evidence>
<name>A0A0A8ZKD8_ARUDO</name>
<dbReference type="AlphaFoldDB" id="A0A0A8ZKD8"/>
<organism evidence="1">
    <name type="scientific">Arundo donax</name>
    <name type="common">Giant reed</name>
    <name type="synonym">Donax arundinaceus</name>
    <dbReference type="NCBI Taxonomy" id="35708"/>
    <lineage>
        <taxon>Eukaryota</taxon>
        <taxon>Viridiplantae</taxon>
        <taxon>Streptophyta</taxon>
        <taxon>Embryophyta</taxon>
        <taxon>Tracheophyta</taxon>
        <taxon>Spermatophyta</taxon>
        <taxon>Magnoliopsida</taxon>
        <taxon>Liliopsida</taxon>
        <taxon>Poales</taxon>
        <taxon>Poaceae</taxon>
        <taxon>PACMAD clade</taxon>
        <taxon>Arundinoideae</taxon>
        <taxon>Arundineae</taxon>
        <taxon>Arundo</taxon>
    </lineage>
</organism>
<protein>
    <submittedName>
        <fullName evidence="1">Uncharacterized protein</fullName>
    </submittedName>
</protein>
<sequence length="48" mass="5427">MDQCGGVWMNGRIGIRKREVLQSGGFGRRKSDFSAIPLFGYIGFEFEI</sequence>
<dbReference type="EMBL" id="GBRH01259782">
    <property type="protein sequence ID" value="JAD38113.1"/>
    <property type="molecule type" value="Transcribed_RNA"/>
</dbReference>
<proteinExistence type="predicted"/>